<dbReference type="EMBL" id="QJKJ01012429">
    <property type="protein sequence ID" value="RDX68698.1"/>
    <property type="molecule type" value="Genomic_DNA"/>
</dbReference>
<reference evidence="4" key="1">
    <citation type="submission" date="2018-05" db="EMBL/GenBank/DDBJ databases">
        <title>Draft genome of Mucuna pruriens seed.</title>
        <authorList>
            <person name="Nnadi N.E."/>
            <person name="Vos R."/>
            <person name="Hasami M.H."/>
            <person name="Devisetty U.K."/>
            <person name="Aguiy J.C."/>
        </authorList>
    </citation>
    <scope>NUCLEOTIDE SEQUENCE [LARGE SCALE GENOMIC DNA]</scope>
    <source>
        <strain evidence="4">JCA_2017</strain>
    </source>
</reference>
<evidence type="ECO:0000256" key="2">
    <source>
        <dbReference type="SAM" id="Phobius"/>
    </source>
</evidence>
<dbReference type="STRING" id="157652.A0A371ERN6"/>
<evidence type="ECO:0000313" key="5">
    <source>
        <dbReference type="Proteomes" id="UP000257109"/>
    </source>
</evidence>
<accession>A0A371ERN6</accession>
<keyword evidence="3" id="KW-0732">Signal</keyword>
<keyword evidence="2" id="KW-0472">Membrane</keyword>
<organism evidence="4 5">
    <name type="scientific">Mucuna pruriens</name>
    <name type="common">Velvet bean</name>
    <name type="synonym">Dolichos pruriens</name>
    <dbReference type="NCBI Taxonomy" id="157652"/>
    <lineage>
        <taxon>Eukaryota</taxon>
        <taxon>Viridiplantae</taxon>
        <taxon>Streptophyta</taxon>
        <taxon>Embryophyta</taxon>
        <taxon>Tracheophyta</taxon>
        <taxon>Spermatophyta</taxon>
        <taxon>Magnoliopsida</taxon>
        <taxon>eudicotyledons</taxon>
        <taxon>Gunneridae</taxon>
        <taxon>Pentapetalae</taxon>
        <taxon>rosids</taxon>
        <taxon>fabids</taxon>
        <taxon>Fabales</taxon>
        <taxon>Fabaceae</taxon>
        <taxon>Papilionoideae</taxon>
        <taxon>50 kb inversion clade</taxon>
        <taxon>NPAAA clade</taxon>
        <taxon>indigoferoid/millettioid clade</taxon>
        <taxon>Phaseoleae</taxon>
        <taxon>Mucuna</taxon>
    </lineage>
</organism>
<protein>
    <submittedName>
        <fullName evidence="4">Uncharacterized protein</fullName>
    </submittedName>
</protein>
<keyword evidence="5" id="KW-1185">Reference proteome</keyword>
<feature type="non-terminal residue" evidence="4">
    <location>
        <position position="1"/>
    </location>
</feature>
<comment type="caution">
    <text evidence="4">The sequence shown here is derived from an EMBL/GenBank/DDBJ whole genome shotgun (WGS) entry which is preliminary data.</text>
</comment>
<evidence type="ECO:0000313" key="4">
    <source>
        <dbReference type="EMBL" id="RDX68698.1"/>
    </source>
</evidence>
<keyword evidence="2" id="KW-1133">Transmembrane helix</keyword>
<sequence>MVAWYVCQVACVLNTYVAASTTRSHNVLGRQACWGETWLTTFHFMVLRRRGMSKGEERKKMNPQEAQSEASKRPPGHGATEVLHQRKSLPFSYTTMAVAGLLITAAVGYTVLYVKKKPEASAKDVAKTMSKAVTNASYCHSALEIFY</sequence>
<gene>
    <name evidence="4" type="ORF">CR513_52284</name>
</gene>
<feature type="transmembrane region" description="Helical" evidence="2">
    <location>
        <begin position="91"/>
        <end position="114"/>
    </location>
</feature>
<feature type="signal peptide" evidence="3">
    <location>
        <begin position="1"/>
        <end position="19"/>
    </location>
</feature>
<dbReference type="AlphaFoldDB" id="A0A371ERN6"/>
<keyword evidence="2" id="KW-0812">Transmembrane</keyword>
<name>A0A371ERN6_MUCPR</name>
<dbReference type="OrthoDB" id="1892673at2759"/>
<feature type="compositionally biased region" description="Basic and acidic residues" evidence="1">
    <location>
        <begin position="53"/>
        <end position="62"/>
    </location>
</feature>
<evidence type="ECO:0000256" key="3">
    <source>
        <dbReference type="SAM" id="SignalP"/>
    </source>
</evidence>
<feature type="region of interest" description="Disordered" evidence="1">
    <location>
        <begin position="53"/>
        <end position="79"/>
    </location>
</feature>
<feature type="chain" id="PRO_5016846079" evidence="3">
    <location>
        <begin position="20"/>
        <end position="147"/>
    </location>
</feature>
<dbReference type="Proteomes" id="UP000257109">
    <property type="component" value="Unassembled WGS sequence"/>
</dbReference>
<proteinExistence type="predicted"/>
<evidence type="ECO:0000256" key="1">
    <source>
        <dbReference type="SAM" id="MobiDB-lite"/>
    </source>
</evidence>